<feature type="transmembrane region" description="Helical" evidence="2">
    <location>
        <begin position="79"/>
        <end position="96"/>
    </location>
</feature>
<evidence type="ECO:0008006" key="5">
    <source>
        <dbReference type="Google" id="ProtNLM"/>
    </source>
</evidence>
<sequence length="275" mass="31031">MGVEITQTTSYQPVPTQEDDVSSIPAPITIDQEVHVEEGVNDLAQAPKEGFGEKFKLFRYKLCIVMVILLQALPLTNSLYGPLFIAPIFGAIVLFTRSTLLSSIHFITALVYYAFYGYTFIITIYLAVANSSYAVTTVTCGIFFVVFSLLIKAYVRYLIFIHKLNKTKSCQSSSHEANVIIVNHEEINNAQQHPSSSFVVPDHVYPGHQFQQQNYVPPPQHPVFHYYGGYPQNFPPQPNQQAGQVQQQHPSIPAGYYLVPIPQNHIQQQQQQQQN</sequence>
<feature type="transmembrane region" description="Helical" evidence="2">
    <location>
        <begin position="57"/>
        <end position="73"/>
    </location>
</feature>
<evidence type="ECO:0000313" key="3">
    <source>
        <dbReference type="EMBL" id="EGG19905.1"/>
    </source>
</evidence>
<feature type="transmembrane region" description="Helical" evidence="2">
    <location>
        <begin position="133"/>
        <end position="155"/>
    </location>
</feature>
<feature type="compositionally biased region" description="Polar residues" evidence="1">
    <location>
        <begin position="1"/>
        <end position="15"/>
    </location>
</feature>
<dbReference type="EMBL" id="GL883013">
    <property type="protein sequence ID" value="EGG19905.1"/>
    <property type="molecule type" value="Genomic_DNA"/>
</dbReference>
<dbReference type="AlphaFoldDB" id="F4PXA2"/>
<keyword evidence="2" id="KW-0472">Membrane</keyword>
<evidence type="ECO:0000256" key="2">
    <source>
        <dbReference type="SAM" id="Phobius"/>
    </source>
</evidence>
<evidence type="ECO:0000256" key="1">
    <source>
        <dbReference type="SAM" id="MobiDB-lite"/>
    </source>
</evidence>
<dbReference type="KEGG" id="dfa:DFA_07010"/>
<dbReference type="RefSeq" id="XP_004366888.1">
    <property type="nucleotide sequence ID" value="XM_004366831.1"/>
</dbReference>
<keyword evidence="2" id="KW-0812">Transmembrane</keyword>
<reference evidence="4" key="1">
    <citation type="journal article" date="2011" name="Genome Res.">
        <title>Phylogeny-wide analysis of social amoeba genomes highlights ancient origins for complex intercellular communication.</title>
        <authorList>
            <person name="Heidel A.J."/>
            <person name="Lawal H.M."/>
            <person name="Felder M."/>
            <person name="Schilde C."/>
            <person name="Helps N.R."/>
            <person name="Tunggal B."/>
            <person name="Rivero F."/>
            <person name="John U."/>
            <person name="Schleicher M."/>
            <person name="Eichinger L."/>
            <person name="Platzer M."/>
            <person name="Noegel A.A."/>
            <person name="Schaap P."/>
            <person name="Gloeckner G."/>
        </authorList>
    </citation>
    <scope>NUCLEOTIDE SEQUENCE [LARGE SCALE GENOMIC DNA]</scope>
    <source>
        <strain evidence="4">SH3</strain>
    </source>
</reference>
<accession>F4PXA2</accession>
<keyword evidence="4" id="KW-1185">Reference proteome</keyword>
<keyword evidence="2" id="KW-1133">Transmembrane helix</keyword>
<gene>
    <name evidence="3" type="ORF">DFA_07010</name>
</gene>
<feature type="region of interest" description="Disordered" evidence="1">
    <location>
        <begin position="1"/>
        <end position="22"/>
    </location>
</feature>
<dbReference type="GeneID" id="14871881"/>
<name>F4PXA2_CACFS</name>
<evidence type="ECO:0000313" key="4">
    <source>
        <dbReference type="Proteomes" id="UP000007797"/>
    </source>
</evidence>
<organism evidence="3 4">
    <name type="scientific">Cavenderia fasciculata</name>
    <name type="common">Slime mold</name>
    <name type="synonym">Dictyostelium fasciculatum</name>
    <dbReference type="NCBI Taxonomy" id="261658"/>
    <lineage>
        <taxon>Eukaryota</taxon>
        <taxon>Amoebozoa</taxon>
        <taxon>Evosea</taxon>
        <taxon>Eumycetozoa</taxon>
        <taxon>Dictyostelia</taxon>
        <taxon>Acytosteliales</taxon>
        <taxon>Cavenderiaceae</taxon>
        <taxon>Cavenderia</taxon>
    </lineage>
</organism>
<feature type="transmembrane region" description="Helical" evidence="2">
    <location>
        <begin position="103"/>
        <end position="127"/>
    </location>
</feature>
<proteinExistence type="predicted"/>
<protein>
    <recommendedName>
        <fullName evidence="5">Transmembrane protein</fullName>
    </recommendedName>
</protein>
<dbReference type="Proteomes" id="UP000007797">
    <property type="component" value="Unassembled WGS sequence"/>
</dbReference>